<dbReference type="Gene3D" id="1.10.287.1490">
    <property type="match status" value="1"/>
</dbReference>
<feature type="coiled-coil region" evidence="1">
    <location>
        <begin position="61"/>
        <end position="130"/>
    </location>
</feature>
<organism evidence="4 5">
    <name type="scientific">Lentinula lateritia</name>
    <dbReference type="NCBI Taxonomy" id="40482"/>
    <lineage>
        <taxon>Eukaryota</taxon>
        <taxon>Fungi</taxon>
        <taxon>Dikarya</taxon>
        <taxon>Basidiomycota</taxon>
        <taxon>Agaricomycotina</taxon>
        <taxon>Agaricomycetes</taxon>
        <taxon>Agaricomycetidae</taxon>
        <taxon>Agaricales</taxon>
        <taxon>Marasmiineae</taxon>
        <taxon>Omphalotaceae</taxon>
        <taxon>Lentinula</taxon>
    </lineage>
</organism>
<sequence length="494" mass="55414">MESISLLLMSSVTTTTFPTTLAYYGAGIIGFFTLASFGMKKIFGCFRWIPFSRNDLSTNVIQDLRQTLSQRDAEIAELRKSLSTAENRSTNTARELEASRKEIEHVNRTRTNLEKRAREALVGKEALEHELGTRAEELATSREDANTIQEALNQTKTLLDMRTAELKVAQAFLPRSDRYAGADIMKMVESLNSEIHQTASIMADVFSPDLQGLGTVLGDGEVGLHEAAVHTEEILGEGMTKMLQTFNHQEENILLQIAFQASMCAFTEWIMDCWCYHDRDSEVEAVLQETYEQLRETDIFGYHLLEEQPVSARWRILTRKYVRKLYPRVEQPNLAYHILAACANILIISGLHESEQGLLDRLAARFADRVALIVERAVHLNNVIGDDITSCEFVPIYCTPDVAFDPSTMENATENGSATAGHEAIFVHNEKKILCTTNLGLLKAEKVHGEEGTWNNTVLLKPKIVMPSGLTASPTESESPDWRTQSLHGEREES</sequence>
<evidence type="ECO:0000256" key="3">
    <source>
        <dbReference type="SAM" id="Phobius"/>
    </source>
</evidence>
<dbReference type="EMBL" id="JANVFS010000055">
    <property type="protein sequence ID" value="KAJ4464885.1"/>
    <property type="molecule type" value="Genomic_DNA"/>
</dbReference>
<protein>
    <submittedName>
        <fullName evidence="4">Uncharacterized protein</fullName>
    </submittedName>
</protein>
<comment type="caution">
    <text evidence="4">The sequence shown here is derived from an EMBL/GenBank/DDBJ whole genome shotgun (WGS) entry which is preliminary data.</text>
</comment>
<gene>
    <name evidence="4" type="ORF">C8J55DRAFT_493698</name>
</gene>
<feature type="region of interest" description="Disordered" evidence="2">
    <location>
        <begin position="469"/>
        <end position="494"/>
    </location>
</feature>
<reference evidence="4" key="1">
    <citation type="submission" date="2022-08" db="EMBL/GenBank/DDBJ databases">
        <authorList>
            <consortium name="DOE Joint Genome Institute"/>
            <person name="Min B."/>
            <person name="Riley R."/>
            <person name="Sierra-Patev S."/>
            <person name="Naranjo-Ortiz M."/>
            <person name="Looney B."/>
            <person name="Konkel Z."/>
            <person name="Slot J.C."/>
            <person name="Sakamoto Y."/>
            <person name="Steenwyk J.L."/>
            <person name="Rokas A."/>
            <person name="Carro J."/>
            <person name="Camarero S."/>
            <person name="Ferreira P."/>
            <person name="Molpeceres G."/>
            <person name="Ruiz-Duenas F.J."/>
            <person name="Serrano A."/>
            <person name="Henrissat B."/>
            <person name="Drula E."/>
            <person name="Hughes K.W."/>
            <person name="Mata J.L."/>
            <person name="Ishikawa N.K."/>
            <person name="Vargas-Isla R."/>
            <person name="Ushijima S."/>
            <person name="Smith C.A."/>
            <person name="Ahrendt S."/>
            <person name="Andreopoulos W."/>
            <person name="He G."/>
            <person name="Labutti K."/>
            <person name="Lipzen A."/>
            <person name="Ng V."/>
            <person name="Sandor L."/>
            <person name="Barry K."/>
            <person name="Martinez A.T."/>
            <person name="Xiao Y."/>
            <person name="Gibbons J.G."/>
            <person name="Terashima K."/>
            <person name="Hibbett D.S."/>
            <person name="Grigoriev I.V."/>
        </authorList>
    </citation>
    <scope>NUCLEOTIDE SEQUENCE</scope>
    <source>
        <strain evidence="4">Sp2 HRB7682 ss15</strain>
    </source>
</reference>
<keyword evidence="1" id="KW-0175">Coiled coil</keyword>
<evidence type="ECO:0000313" key="4">
    <source>
        <dbReference type="EMBL" id="KAJ4464885.1"/>
    </source>
</evidence>
<evidence type="ECO:0000256" key="2">
    <source>
        <dbReference type="SAM" id="MobiDB-lite"/>
    </source>
</evidence>
<name>A0A9W8ZRK1_9AGAR</name>
<feature type="compositionally biased region" description="Polar residues" evidence="2">
    <location>
        <begin position="470"/>
        <end position="487"/>
    </location>
</feature>
<feature type="transmembrane region" description="Helical" evidence="3">
    <location>
        <begin position="20"/>
        <end position="39"/>
    </location>
</feature>
<keyword evidence="3" id="KW-0472">Membrane</keyword>
<dbReference type="AlphaFoldDB" id="A0A9W8ZRK1"/>
<keyword evidence="3" id="KW-1133">Transmembrane helix</keyword>
<accession>A0A9W8ZRK1</accession>
<evidence type="ECO:0000256" key="1">
    <source>
        <dbReference type="SAM" id="Coils"/>
    </source>
</evidence>
<keyword evidence="3" id="KW-0812">Transmembrane</keyword>
<dbReference type="Proteomes" id="UP001150238">
    <property type="component" value="Unassembled WGS sequence"/>
</dbReference>
<proteinExistence type="predicted"/>
<reference evidence="4" key="2">
    <citation type="journal article" date="2023" name="Proc. Natl. Acad. Sci. U.S.A.">
        <title>A global phylogenomic analysis of the shiitake genus Lentinula.</title>
        <authorList>
            <person name="Sierra-Patev S."/>
            <person name="Min B."/>
            <person name="Naranjo-Ortiz M."/>
            <person name="Looney B."/>
            <person name="Konkel Z."/>
            <person name="Slot J.C."/>
            <person name="Sakamoto Y."/>
            <person name="Steenwyk J.L."/>
            <person name="Rokas A."/>
            <person name="Carro J."/>
            <person name="Camarero S."/>
            <person name="Ferreira P."/>
            <person name="Molpeceres G."/>
            <person name="Ruiz-Duenas F.J."/>
            <person name="Serrano A."/>
            <person name="Henrissat B."/>
            <person name="Drula E."/>
            <person name="Hughes K.W."/>
            <person name="Mata J.L."/>
            <person name="Ishikawa N.K."/>
            <person name="Vargas-Isla R."/>
            <person name="Ushijima S."/>
            <person name="Smith C.A."/>
            <person name="Donoghue J."/>
            <person name="Ahrendt S."/>
            <person name="Andreopoulos W."/>
            <person name="He G."/>
            <person name="LaButti K."/>
            <person name="Lipzen A."/>
            <person name="Ng V."/>
            <person name="Riley R."/>
            <person name="Sandor L."/>
            <person name="Barry K."/>
            <person name="Martinez A.T."/>
            <person name="Xiao Y."/>
            <person name="Gibbons J.G."/>
            <person name="Terashima K."/>
            <person name="Grigoriev I.V."/>
            <person name="Hibbett D."/>
        </authorList>
    </citation>
    <scope>NUCLEOTIDE SEQUENCE</scope>
    <source>
        <strain evidence="4">Sp2 HRB7682 ss15</strain>
    </source>
</reference>
<evidence type="ECO:0000313" key="5">
    <source>
        <dbReference type="Proteomes" id="UP001150238"/>
    </source>
</evidence>